<dbReference type="InterPro" id="IPR000468">
    <property type="entry name" value="Barstar"/>
</dbReference>
<dbReference type="RefSeq" id="WP_171702649.1">
    <property type="nucleotide sequence ID" value="NZ_JABFHI010000004.1"/>
</dbReference>
<evidence type="ECO:0000256" key="1">
    <source>
        <dbReference type="ARBA" id="ARBA00006845"/>
    </source>
</evidence>
<accession>A0A7Y3TYA2</accession>
<reference evidence="3 4" key="2">
    <citation type="submission" date="2020-06" db="EMBL/GenBank/DDBJ databases">
        <title>Halomonas songnenensis sp. nov., a moderately halophilic bacterium isolated from saline and alkaline soils.</title>
        <authorList>
            <person name="Jiang J."/>
            <person name="Pan Y."/>
        </authorList>
    </citation>
    <scope>NUCLEOTIDE SEQUENCE [LARGE SCALE GENOMIC DNA]</scope>
    <source>
        <strain evidence="3 4">TBZ9</strain>
    </source>
</reference>
<comment type="similarity">
    <text evidence="1">Belongs to the barstar family.</text>
</comment>
<evidence type="ECO:0000313" key="3">
    <source>
        <dbReference type="EMBL" id="NOG32193.1"/>
    </source>
</evidence>
<keyword evidence="4" id="KW-1185">Reference proteome</keyword>
<dbReference type="InterPro" id="IPR035905">
    <property type="entry name" value="Barstar-like_sf"/>
</dbReference>
<organism evidence="3 4">
    <name type="scientific">Vreelandella azerica</name>
    <dbReference type="NCBI Taxonomy" id="2732867"/>
    <lineage>
        <taxon>Bacteria</taxon>
        <taxon>Pseudomonadati</taxon>
        <taxon>Pseudomonadota</taxon>
        <taxon>Gammaproteobacteria</taxon>
        <taxon>Oceanospirillales</taxon>
        <taxon>Halomonadaceae</taxon>
        <taxon>Vreelandella</taxon>
    </lineage>
</organism>
<gene>
    <name evidence="3" type="ORF">HLB35_11265</name>
</gene>
<comment type="caution">
    <text evidence="3">The sequence shown here is derived from an EMBL/GenBank/DDBJ whole genome shotgun (WGS) entry which is preliminary data.</text>
</comment>
<sequence length="104" mass="11597">MTSIQPDITVQLDDQGEMSKSSVLNALSTAFDFPDYFGHNWDAAFDCLCDAMDTYDQLDVLFKSSSTAARDQAPLAELLNILQDVIDQQPQEKTLRFFLAGITL</sequence>
<dbReference type="Gene3D" id="3.30.370.10">
    <property type="entry name" value="Barstar-like"/>
    <property type="match status" value="1"/>
</dbReference>
<dbReference type="SUPFAM" id="SSF52038">
    <property type="entry name" value="Barstar-related"/>
    <property type="match status" value="1"/>
</dbReference>
<dbReference type="Proteomes" id="UP000588806">
    <property type="component" value="Unassembled WGS sequence"/>
</dbReference>
<reference evidence="3 4" key="1">
    <citation type="submission" date="2020-05" db="EMBL/GenBank/DDBJ databases">
        <authorList>
            <person name="Ruan W."/>
            <person name="Jeon C.O."/>
            <person name="Chun B.H."/>
        </authorList>
    </citation>
    <scope>NUCLEOTIDE SEQUENCE [LARGE SCALE GENOMIC DNA]</scope>
    <source>
        <strain evidence="3 4">TBZ9</strain>
    </source>
</reference>
<evidence type="ECO:0000313" key="4">
    <source>
        <dbReference type="Proteomes" id="UP000588806"/>
    </source>
</evidence>
<feature type="domain" description="Barstar (barnase inhibitor)" evidence="2">
    <location>
        <begin position="10"/>
        <end position="98"/>
    </location>
</feature>
<dbReference type="Pfam" id="PF01337">
    <property type="entry name" value="Barstar"/>
    <property type="match status" value="1"/>
</dbReference>
<name>A0A7Y3TYA2_9GAMM</name>
<evidence type="ECO:0000259" key="2">
    <source>
        <dbReference type="Pfam" id="PF01337"/>
    </source>
</evidence>
<proteinExistence type="inferred from homology"/>
<dbReference type="EMBL" id="JABFHI010000004">
    <property type="protein sequence ID" value="NOG32193.1"/>
    <property type="molecule type" value="Genomic_DNA"/>
</dbReference>
<protein>
    <recommendedName>
        <fullName evidence="2">Barstar (barnase inhibitor) domain-containing protein</fullName>
    </recommendedName>
</protein>
<dbReference type="AlphaFoldDB" id="A0A7Y3TYA2"/>